<dbReference type="Proteomes" id="UP001139311">
    <property type="component" value="Unassembled WGS sequence"/>
</dbReference>
<protein>
    <submittedName>
        <fullName evidence="3">Cell wall hydrolase</fullName>
    </submittedName>
</protein>
<dbReference type="EMBL" id="JAJAQI010000024">
    <property type="protein sequence ID" value="MCB4823277.1"/>
    <property type="molecule type" value="Genomic_DNA"/>
</dbReference>
<evidence type="ECO:0000259" key="2">
    <source>
        <dbReference type="Pfam" id="PF07486"/>
    </source>
</evidence>
<dbReference type="RefSeq" id="WP_226609784.1">
    <property type="nucleotide sequence ID" value="NZ_JAJAQI010000024.1"/>
</dbReference>
<feature type="region of interest" description="Disordered" evidence="1">
    <location>
        <begin position="156"/>
        <end position="178"/>
    </location>
</feature>
<comment type="caution">
    <text evidence="3">The sequence shown here is derived from an EMBL/GenBank/DDBJ whole genome shotgun (WGS) entry which is preliminary data.</text>
</comment>
<dbReference type="AlphaFoldDB" id="A0A9X1IF48"/>
<evidence type="ECO:0000313" key="3">
    <source>
        <dbReference type="EMBL" id="MCB4823277.1"/>
    </source>
</evidence>
<dbReference type="GO" id="GO:0016787">
    <property type="term" value="F:hydrolase activity"/>
    <property type="evidence" value="ECO:0007669"/>
    <property type="project" value="UniProtKB-KW"/>
</dbReference>
<sequence>MTAAELLALTLRAEAGERPVRAIEALAALVVNRARRAMAGEAACARFAPGAAPGQPWPVLLARACRAPFLFGCWQPRHPRRAALLEAARAADPALAICRRVAARAVAGALPDPTGGATHWHAAELLPGWALGQVPMAEIGGLVFYRLEAAPEREAGAPARSVTDVPPAPRSVAVARHA</sequence>
<organism evidence="3 4">
    <name type="scientific">Roseicella aerolata</name>
    <dbReference type="NCBI Taxonomy" id="2883479"/>
    <lineage>
        <taxon>Bacteria</taxon>
        <taxon>Pseudomonadati</taxon>
        <taxon>Pseudomonadota</taxon>
        <taxon>Alphaproteobacteria</taxon>
        <taxon>Acetobacterales</taxon>
        <taxon>Roseomonadaceae</taxon>
        <taxon>Roseicella</taxon>
    </lineage>
</organism>
<dbReference type="InterPro" id="IPR011105">
    <property type="entry name" value="Cell_wall_hydrolase_SleB"/>
</dbReference>
<name>A0A9X1IF48_9PROT</name>
<dbReference type="Pfam" id="PF07486">
    <property type="entry name" value="Hydrolase_2"/>
    <property type="match status" value="1"/>
</dbReference>
<gene>
    <name evidence="3" type="ORF">LHA35_16205</name>
</gene>
<evidence type="ECO:0000256" key="1">
    <source>
        <dbReference type="SAM" id="MobiDB-lite"/>
    </source>
</evidence>
<evidence type="ECO:0000313" key="4">
    <source>
        <dbReference type="Proteomes" id="UP001139311"/>
    </source>
</evidence>
<keyword evidence="4" id="KW-1185">Reference proteome</keyword>
<accession>A0A9X1IF48</accession>
<reference evidence="3" key="1">
    <citation type="submission" date="2021-10" db="EMBL/GenBank/DDBJ databases">
        <title>Roseicella aerolatum sp. nov., isolated from aerosols of e-waste dismantling site.</title>
        <authorList>
            <person name="Qin T."/>
        </authorList>
    </citation>
    <scope>NUCLEOTIDE SEQUENCE</scope>
    <source>
        <strain evidence="3">GB24</strain>
    </source>
</reference>
<feature type="domain" description="Cell wall hydrolase SleB" evidence="2">
    <location>
        <begin position="56"/>
        <end position="145"/>
    </location>
</feature>
<keyword evidence="3" id="KW-0378">Hydrolase</keyword>
<proteinExistence type="predicted"/>